<reference evidence="2 3" key="2">
    <citation type="submission" date="2018-11" db="EMBL/GenBank/DDBJ databases">
        <authorList>
            <consortium name="Pathogen Informatics"/>
        </authorList>
    </citation>
    <scope>NUCLEOTIDE SEQUENCE [LARGE SCALE GENOMIC DNA]</scope>
</reference>
<dbReference type="Proteomes" id="UP000271162">
    <property type="component" value="Unassembled WGS sequence"/>
</dbReference>
<dbReference type="AlphaFoldDB" id="A0A0N4YMC5"/>
<accession>A0A0N4YMC5</accession>
<evidence type="ECO:0000256" key="1">
    <source>
        <dbReference type="SAM" id="SignalP"/>
    </source>
</evidence>
<organism evidence="4">
    <name type="scientific">Nippostrongylus brasiliensis</name>
    <name type="common">Rat hookworm</name>
    <dbReference type="NCBI Taxonomy" id="27835"/>
    <lineage>
        <taxon>Eukaryota</taxon>
        <taxon>Metazoa</taxon>
        <taxon>Ecdysozoa</taxon>
        <taxon>Nematoda</taxon>
        <taxon>Chromadorea</taxon>
        <taxon>Rhabditida</taxon>
        <taxon>Rhabditina</taxon>
        <taxon>Rhabditomorpha</taxon>
        <taxon>Strongyloidea</taxon>
        <taxon>Heligmosomidae</taxon>
        <taxon>Nippostrongylus</taxon>
    </lineage>
</organism>
<sequence length="301" mass="33878">MVCLILVLSTAISIRTAITAIPGQVNSSAIYVENFTVQLDTYITCTYNKQLDDMSDVVEKSAKKIKKEVHTLHGAIDKYEKSPKNYKAVFNATQLRNGLAMLEKEIDTFGGQRRAIHKTFENVLSNSLSSEELKIPHQLENEFSDIFYKCKNGYTFFDAMDGASIMAESEMKDKIHFLSIRDAQAEIEKGVDDDDTIVDYKTIQTDTEEGKLCHLIGRIVSKDLRDDVSAINEKVKSTAENLVNSLVDMSPSCENIMVLWNDIGYFVCKVGAQPLSGIWLASRMLPSVLIYAYLINRYHVC</sequence>
<feature type="signal peptide" evidence="1">
    <location>
        <begin position="1"/>
        <end position="20"/>
    </location>
</feature>
<dbReference type="WBParaSite" id="NBR_0001831801-mRNA-1">
    <property type="protein sequence ID" value="NBR_0001831801-mRNA-1"/>
    <property type="gene ID" value="NBR_0001831801"/>
</dbReference>
<proteinExistence type="predicted"/>
<gene>
    <name evidence="2" type="ORF">NBR_LOCUS18319</name>
</gene>
<dbReference type="EMBL" id="UYSL01023327">
    <property type="protein sequence ID" value="VDL82044.1"/>
    <property type="molecule type" value="Genomic_DNA"/>
</dbReference>
<evidence type="ECO:0000313" key="4">
    <source>
        <dbReference type="WBParaSite" id="NBR_0001831801-mRNA-1"/>
    </source>
</evidence>
<keyword evidence="3" id="KW-1185">Reference proteome</keyword>
<evidence type="ECO:0000313" key="3">
    <source>
        <dbReference type="Proteomes" id="UP000271162"/>
    </source>
</evidence>
<reference evidence="4" key="1">
    <citation type="submission" date="2017-02" db="UniProtKB">
        <authorList>
            <consortium name="WormBaseParasite"/>
        </authorList>
    </citation>
    <scope>IDENTIFICATION</scope>
</reference>
<keyword evidence="1" id="KW-0732">Signal</keyword>
<name>A0A0N4YMC5_NIPBR</name>
<feature type="chain" id="PRO_5043125832" evidence="1">
    <location>
        <begin position="21"/>
        <end position="301"/>
    </location>
</feature>
<evidence type="ECO:0000313" key="2">
    <source>
        <dbReference type="EMBL" id="VDL82044.1"/>
    </source>
</evidence>
<protein>
    <submittedName>
        <fullName evidence="4">t-SNARE coiled-coil homology domain-containing protein</fullName>
    </submittedName>
</protein>